<reference evidence="13" key="1">
    <citation type="submission" date="2013-09" db="EMBL/GenBank/DDBJ databases">
        <title>Corchorus olitorius genome sequencing.</title>
        <authorList>
            <person name="Alam M."/>
            <person name="Haque M.S."/>
            <person name="Islam M.S."/>
            <person name="Emdad E.M."/>
            <person name="Islam M.M."/>
            <person name="Ahmed B."/>
            <person name="Halim A."/>
            <person name="Hossen Q.M.M."/>
            <person name="Hossain M.Z."/>
            <person name="Ahmed R."/>
            <person name="Khan M.M."/>
            <person name="Islam R."/>
            <person name="Rashid M.M."/>
            <person name="Khan S.A."/>
            <person name="Rahman M.S."/>
            <person name="Alam M."/>
            <person name="Yahiya A.S."/>
            <person name="Khan M.S."/>
            <person name="Azam M.S."/>
            <person name="Haque T."/>
            <person name="Lashkar M.Z.H."/>
            <person name="Akhand A.I."/>
            <person name="Morshed G."/>
            <person name="Roy S."/>
            <person name="Uddin K.S."/>
            <person name="Rabeya T."/>
            <person name="Hossain A.S."/>
            <person name="Chowdhury A."/>
            <person name="Snigdha A.R."/>
            <person name="Mortoza M.S."/>
            <person name="Matin S.A."/>
            <person name="Hoque S.M.E."/>
            <person name="Islam M.K."/>
            <person name="Roy D.K."/>
            <person name="Haider R."/>
            <person name="Moosa M.M."/>
            <person name="Elias S.M."/>
            <person name="Hasan A.M."/>
            <person name="Jahan S."/>
            <person name="Shafiuddin M."/>
            <person name="Mahmood N."/>
            <person name="Shommy N.S."/>
        </authorList>
    </citation>
    <scope>NUCLEOTIDE SEQUENCE [LARGE SCALE GENOMIC DNA]</scope>
    <source>
        <strain evidence="13">cv. O-4</strain>
    </source>
</reference>
<keyword evidence="6" id="KW-0472">Membrane</keyword>
<dbReference type="PANTHER" id="PTHR33138">
    <property type="entry name" value="OS01G0690200 PROTEIN"/>
    <property type="match status" value="1"/>
</dbReference>
<evidence type="ECO:0000256" key="5">
    <source>
        <dbReference type="ARBA" id="ARBA00022989"/>
    </source>
</evidence>
<evidence type="ECO:0000256" key="6">
    <source>
        <dbReference type="ARBA" id="ARBA00023136"/>
    </source>
</evidence>
<proteinExistence type="predicted"/>
<evidence type="ECO:0000256" key="1">
    <source>
        <dbReference type="ARBA" id="ARBA00004167"/>
    </source>
</evidence>
<dbReference type="AlphaFoldDB" id="A0A1R3GTY0"/>
<gene>
    <name evidence="12" type="ORF">COLO4_33401</name>
</gene>
<feature type="domain" description="Wall-associated receptor kinase C-terminal" evidence="11">
    <location>
        <begin position="143"/>
        <end position="230"/>
    </location>
</feature>
<keyword evidence="7" id="KW-0325">Glycoprotein</keyword>
<evidence type="ECO:0000313" key="12">
    <source>
        <dbReference type="EMBL" id="OMO61543.1"/>
    </source>
</evidence>
<dbReference type="GO" id="GO:0004674">
    <property type="term" value="F:protein serine/threonine kinase activity"/>
    <property type="evidence" value="ECO:0007669"/>
    <property type="project" value="UniProtKB-KW"/>
</dbReference>
<dbReference type="PANTHER" id="PTHR33138:SF75">
    <property type="entry name" value="WALL-ASSOCIATED RECEPTOR KINASE GALACTURONAN-BINDING DOMAIN-CONTAINING PROTEIN"/>
    <property type="match status" value="1"/>
</dbReference>
<protein>
    <recommendedName>
        <fullName evidence="2">non-specific serine/threonine protein kinase</fullName>
        <ecNumber evidence="2">2.7.11.1</ecNumber>
    </recommendedName>
</protein>
<name>A0A1R3GTY0_9ROSI</name>
<dbReference type="InterPro" id="IPR032872">
    <property type="entry name" value="WAK_assoc_C"/>
</dbReference>
<dbReference type="STRING" id="93759.A0A1R3GTY0"/>
<keyword evidence="5" id="KW-1133">Transmembrane helix</keyword>
<comment type="caution">
    <text evidence="12">The sequence shown here is derived from an EMBL/GenBank/DDBJ whole genome shotgun (WGS) entry which is preliminary data.</text>
</comment>
<comment type="subcellular location">
    <subcellularLocation>
        <location evidence="1">Membrane</location>
        <topology evidence="1">Single-pass membrane protein</topology>
    </subcellularLocation>
</comment>
<dbReference type="Pfam" id="PF13947">
    <property type="entry name" value="GUB_WAK_bind"/>
    <property type="match status" value="1"/>
</dbReference>
<evidence type="ECO:0000256" key="7">
    <source>
        <dbReference type="ARBA" id="ARBA00023180"/>
    </source>
</evidence>
<evidence type="ECO:0000256" key="8">
    <source>
        <dbReference type="ARBA" id="ARBA00047899"/>
    </source>
</evidence>
<dbReference type="InterPro" id="IPR025287">
    <property type="entry name" value="WAK_GUB"/>
</dbReference>
<dbReference type="Pfam" id="PF14380">
    <property type="entry name" value="WAK_assoc"/>
    <property type="match status" value="1"/>
</dbReference>
<organism evidence="12 13">
    <name type="scientific">Corchorus olitorius</name>
    <dbReference type="NCBI Taxonomy" id="93759"/>
    <lineage>
        <taxon>Eukaryota</taxon>
        <taxon>Viridiplantae</taxon>
        <taxon>Streptophyta</taxon>
        <taxon>Embryophyta</taxon>
        <taxon>Tracheophyta</taxon>
        <taxon>Spermatophyta</taxon>
        <taxon>Magnoliopsida</taxon>
        <taxon>eudicotyledons</taxon>
        <taxon>Gunneridae</taxon>
        <taxon>Pentapetalae</taxon>
        <taxon>rosids</taxon>
        <taxon>malvids</taxon>
        <taxon>Malvales</taxon>
        <taxon>Malvaceae</taxon>
        <taxon>Grewioideae</taxon>
        <taxon>Apeibeae</taxon>
        <taxon>Corchorus</taxon>
    </lineage>
</organism>
<feature type="domain" description="Wall-associated receptor kinase galacturonan-binding" evidence="10">
    <location>
        <begin position="20"/>
        <end position="83"/>
    </location>
</feature>
<dbReference type="OrthoDB" id="4062651at2759"/>
<evidence type="ECO:0000256" key="3">
    <source>
        <dbReference type="ARBA" id="ARBA00022692"/>
    </source>
</evidence>
<dbReference type="Proteomes" id="UP000187203">
    <property type="component" value="Unassembled WGS sequence"/>
</dbReference>
<keyword evidence="3" id="KW-0812">Transmembrane</keyword>
<evidence type="ECO:0000259" key="10">
    <source>
        <dbReference type="Pfam" id="PF13947"/>
    </source>
</evidence>
<accession>A0A1R3GTY0</accession>
<evidence type="ECO:0000256" key="2">
    <source>
        <dbReference type="ARBA" id="ARBA00012513"/>
    </source>
</evidence>
<keyword evidence="13" id="KW-1185">Reference proteome</keyword>
<evidence type="ECO:0000259" key="11">
    <source>
        <dbReference type="Pfam" id="PF14380"/>
    </source>
</evidence>
<evidence type="ECO:0000256" key="4">
    <source>
        <dbReference type="ARBA" id="ARBA00022729"/>
    </source>
</evidence>
<evidence type="ECO:0000256" key="9">
    <source>
        <dbReference type="ARBA" id="ARBA00048679"/>
    </source>
</evidence>
<dbReference type="EC" id="2.7.11.1" evidence="2"/>
<dbReference type="GO" id="GO:0016020">
    <property type="term" value="C:membrane"/>
    <property type="evidence" value="ECO:0007669"/>
    <property type="project" value="UniProtKB-SubCell"/>
</dbReference>
<keyword evidence="4" id="KW-0732">Signal</keyword>
<sequence>MFLTTLATETLSAVSHFEACMPQSCGNGPNISYPFWISEEQESFCGYPNLKITCKQENPVLSISEFSFIIKDILYNNNSFLVVNASVDEDDCPIPRQNISLSLDGTPFSLSSNNVDLSFLYDCEELPDDYHTYPVSCASNDSFHSFAVFHMEALENRNYSVESCQSFVNAPVYIDDDVHMATLLDMNYTEVLRMGFILNWAPLNCSNCWASGGRCGLSDSNEFACFCSDGSHTNNCNGNSKGCLLEFLY</sequence>
<comment type="catalytic activity">
    <reaction evidence="8">
        <text>L-threonyl-[protein] + ATP = O-phospho-L-threonyl-[protein] + ADP + H(+)</text>
        <dbReference type="Rhea" id="RHEA:46608"/>
        <dbReference type="Rhea" id="RHEA-COMP:11060"/>
        <dbReference type="Rhea" id="RHEA-COMP:11605"/>
        <dbReference type="ChEBI" id="CHEBI:15378"/>
        <dbReference type="ChEBI" id="CHEBI:30013"/>
        <dbReference type="ChEBI" id="CHEBI:30616"/>
        <dbReference type="ChEBI" id="CHEBI:61977"/>
        <dbReference type="ChEBI" id="CHEBI:456216"/>
        <dbReference type="EC" id="2.7.11.1"/>
    </reaction>
</comment>
<evidence type="ECO:0000313" key="13">
    <source>
        <dbReference type="Proteomes" id="UP000187203"/>
    </source>
</evidence>
<dbReference type="EMBL" id="AWUE01021609">
    <property type="protein sequence ID" value="OMO61543.1"/>
    <property type="molecule type" value="Genomic_DNA"/>
</dbReference>
<dbReference type="GO" id="GO:0030247">
    <property type="term" value="F:polysaccharide binding"/>
    <property type="evidence" value="ECO:0007669"/>
    <property type="project" value="InterPro"/>
</dbReference>
<comment type="catalytic activity">
    <reaction evidence="9">
        <text>L-seryl-[protein] + ATP = O-phospho-L-seryl-[protein] + ADP + H(+)</text>
        <dbReference type="Rhea" id="RHEA:17989"/>
        <dbReference type="Rhea" id="RHEA-COMP:9863"/>
        <dbReference type="Rhea" id="RHEA-COMP:11604"/>
        <dbReference type="ChEBI" id="CHEBI:15378"/>
        <dbReference type="ChEBI" id="CHEBI:29999"/>
        <dbReference type="ChEBI" id="CHEBI:30616"/>
        <dbReference type="ChEBI" id="CHEBI:83421"/>
        <dbReference type="ChEBI" id="CHEBI:456216"/>
        <dbReference type="EC" id="2.7.11.1"/>
    </reaction>
</comment>